<sequence>MELHICFSCMREKQESGPCPYCGFDGSTYQPAAHHLRPGTILAGKYILGRVMGEGGFGITYVGWDLNLRVKVAVKEYYPNGCVARDGSTSRSVTMLTGRLGEFFQRGLEKFVDEAQRLAKFWDMPGIVSVKDYFQENKTGYIVMEFVEGQTLKALLKQRPDNRLPVEEVFTMMRPVLKALEEVHKTGLIHRDISPDNLMVTPEGQVKLIDFGAARDFLAEEEKSRSVLLKPGYSPTEQYQSRGNQGPWTDVYSMCATIYRAITGQVPEEALDRLGKDPLKPPSQLQVSIDPQRERALMDGMAIFPSKRIQSMEELEKLAYGQAVRKSRRKLPLFGAGAAVLAAALIFLLLPGEKADSRSAGESEKGQSASPEESEEVYQGEAVVWADSNMEWFVRAGLGRPQGDIYREELEKIRVLRIVATGVELYENEDEDQGKLIATDYAEVEEEAAIVSLEDLQYFPNLITLQIEQQRVADISPVANLVSLENLNLDGNQISDISPLAGLSSLKEISFNLNAIADISPLAGLTSLTSVNLYANDIADITALSGLTSMKNLNVGSNYLQDISSLSGMTSLEILDLSFNEFTDITILSGLTSLRQLNLAETSIESLAPIANLTELELLDLMGAGITDVSSLAQLKQLLVLTLADNTITDLTPLSQLYNLELLVLDEGMEEQAACLEDIEGLEIIWF</sequence>
<dbReference type="AlphaFoldDB" id="A0A9D1EL50"/>
<dbReference type="SUPFAM" id="SSF52058">
    <property type="entry name" value="L domain-like"/>
    <property type="match status" value="1"/>
</dbReference>
<keyword evidence="2" id="KW-0677">Repeat</keyword>
<dbReference type="Pfam" id="PF12799">
    <property type="entry name" value="LRR_4"/>
    <property type="match status" value="2"/>
</dbReference>
<evidence type="ECO:0000313" key="5">
    <source>
        <dbReference type="EMBL" id="HIR94068.1"/>
    </source>
</evidence>
<dbReference type="PROSITE" id="PS51450">
    <property type="entry name" value="LRR"/>
    <property type="match status" value="5"/>
</dbReference>
<dbReference type="SMART" id="SM00369">
    <property type="entry name" value="LRR_TYP"/>
    <property type="match status" value="5"/>
</dbReference>
<dbReference type="InterPro" id="IPR008266">
    <property type="entry name" value="Tyr_kinase_AS"/>
</dbReference>
<keyword evidence="1" id="KW-0433">Leucine-rich repeat</keyword>
<dbReference type="Gene3D" id="1.10.510.10">
    <property type="entry name" value="Transferase(Phosphotransferase) domain 1"/>
    <property type="match status" value="1"/>
</dbReference>
<dbReference type="SMART" id="SM00365">
    <property type="entry name" value="LRR_SD22"/>
    <property type="match status" value="6"/>
</dbReference>
<organism evidence="5 6">
    <name type="scientific">Candidatus Egerieimonas intestinavium</name>
    <dbReference type="NCBI Taxonomy" id="2840777"/>
    <lineage>
        <taxon>Bacteria</taxon>
        <taxon>Bacillati</taxon>
        <taxon>Bacillota</taxon>
        <taxon>Clostridia</taxon>
        <taxon>Lachnospirales</taxon>
        <taxon>Lachnospiraceae</taxon>
        <taxon>Lachnospiraceae incertae sedis</taxon>
        <taxon>Candidatus Egerieimonas</taxon>
    </lineage>
</organism>
<dbReference type="GO" id="GO:0005524">
    <property type="term" value="F:ATP binding"/>
    <property type="evidence" value="ECO:0007669"/>
    <property type="project" value="InterPro"/>
</dbReference>
<dbReference type="InterPro" id="IPR003591">
    <property type="entry name" value="Leu-rich_rpt_typical-subtyp"/>
</dbReference>
<evidence type="ECO:0000256" key="1">
    <source>
        <dbReference type="ARBA" id="ARBA00022614"/>
    </source>
</evidence>
<dbReference type="PROSITE" id="PS50011">
    <property type="entry name" value="PROTEIN_KINASE_DOM"/>
    <property type="match status" value="1"/>
</dbReference>
<dbReference type="InterPro" id="IPR032675">
    <property type="entry name" value="LRR_dom_sf"/>
</dbReference>
<dbReference type="Pfam" id="PF00069">
    <property type="entry name" value="Pkinase"/>
    <property type="match status" value="1"/>
</dbReference>
<dbReference type="InterPro" id="IPR011009">
    <property type="entry name" value="Kinase-like_dom_sf"/>
</dbReference>
<evidence type="ECO:0000256" key="3">
    <source>
        <dbReference type="SAM" id="MobiDB-lite"/>
    </source>
</evidence>
<comment type="caution">
    <text evidence="5">The sequence shown here is derived from an EMBL/GenBank/DDBJ whole genome shotgun (WGS) entry which is preliminary data.</text>
</comment>
<reference evidence="5" key="2">
    <citation type="journal article" date="2021" name="PeerJ">
        <title>Extensive microbial diversity within the chicken gut microbiome revealed by metagenomics and culture.</title>
        <authorList>
            <person name="Gilroy R."/>
            <person name="Ravi A."/>
            <person name="Getino M."/>
            <person name="Pursley I."/>
            <person name="Horton D.L."/>
            <person name="Alikhan N.F."/>
            <person name="Baker D."/>
            <person name="Gharbi K."/>
            <person name="Hall N."/>
            <person name="Watson M."/>
            <person name="Adriaenssens E.M."/>
            <person name="Foster-Nyarko E."/>
            <person name="Jarju S."/>
            <person name="Secka A."/>
            <person name="Antonio M."/>
            <person name="Oren A."/>
            <person name="Chaudhuri R.R."/>
            <person name="La Ragione R."/>
            <person name="Hildebrand F."/>
            <person name="Pallen M.J."/>
        </authorList>
    </citation>
    <scope>NUCLEOTIDE SEQUENCE</scope>
    <source>
        <strain evidence="5">ChiSxjej1B13-7041</strain>
    </source>
</reference>
<dbReference type="InterPro" id="IPR001611">
    <property type="entry name" value="Leu-rich_rpt"/>
</dbReference>
<dbReference type="InterPro" id="IPR000719">
    <property type="entry name" value="Prot_kinase_dom"/>
</dbReference>
<proteinExistence type="predicted"/>
<dbReference type="PROSITE" id="PS00109">
    <property type="entry name" value="PROTEIN_KINASE_TYR"/>
    <property type="match status" value="1"/>
</dbReference>
<dbReference type="Gene3D" id="3.30.200.20">
    <property type="entry name" value="Phosphorylase Kinase, domain 1"/>
    <property type="match status" value="1"/>
</dbReference>
<dbReference type="InterPro" id="IPR050836">
    <property type="entry name" value="SDS22/Internalin_LRR"/>
</dbReference>
<name>A0A9D1EL50_9FIRM</name>
<dbReference type="CDD" id="cd14014">
    <property type="entry name" value="STKc_PknB_like"/>
    <property type="match status" value="1"/>
</dbReference>
<dbReference type="GO" id="GO:0004672">
    <property type="term" value="F:protein kinase activity"/>
    <property type="evidence" value="ECO:0007669"/>
    <property type="project" value="InterPro"/>
</dbReference>
<evidence type="ECO:0000256" key="2">
    <source>
        <dbReference type="ARBA" id="ARBA00022737"/>
    </source>
</evidence>
<gene>
    <name evidence="5" type="ORF">IAB98_11685</name>
</gene>
<evidence type="ECO:0000313" key="6">
    <source>
        <dbReference type="Proteomes" id="UP000886841"/>
    </source>
</evidence>
<accession>A0A9D1EL50</accession>
<feature type="domain" description="Protein kinase" evidence="4">
    <location>
        <begin position="46"/>
        <end position="334"/>
    </location>
</feature>
<dbReference type="InterPro" id="IPR025875">
    <property type="entry name" value="Leu-rich_rpt_4"/>
</dbReference>
<protein>
    <submittedName>
        <fullName evidence="5">Leucine-rich repeat domain-containing protein</fullName>
    </submittedName>
</protein>
<feature type="region of interest" description="Disordered" evidence="3">
    <location>
        <begin position="357"/>
        <end position="376"/>
    </location>
</feature>
<dbReference type="EMBL" id="DVHU01000105">
    <property type="protein sequence ID" value="HIR94068.1"/>
    <property type="molecule type" value="Genomic_DNA"/>
</dbReference>
<dbReference type="Proteomes" id="UP000886841">
    <property type="component" value="Unassembled WGS sequence"/>
</dbReference>
<dbReference type="Gene3D" id="3.80.10.10">
    <property type="entry name" value="Ribonuclease Inhibitor"/>
    <property type="match status" value="1"/>
</dbReference>
<dbReference type="SUPFAM" id="SSF56112">
    <property type="entry name" value="Protein kinase-like (PK-like)"/>
    <property type="match status" value="1"/>
</dbReference>
<reference evidence="5" key="1">
    <citation type="submission" date="2020-10" db="EMBL/GenBank/DDBJ databases">
        <authorList>
            <person name="Gilroy R."/>
        </authorList>
    </citation>
    <scope>NUCLEOTIDE SEQUENCE</scope>
    <source>
        <strain evidence="5">ChiSxjej1B13-7041</strain>
    </source>
</reference>
<dbReference type="PANTHER" id="PTHR46652:SF3">
    <property type="entry name" value="LEUCINE-RICH REPEAT-CONTAINING PROTEIN 9"/>
    <property type="match status" value="1"/>
</dbReference>
<dbReference type="PANTHER" id="PTHR46652">
    <property type="entry name" value="LEUCINE-RICH REPEAT AND IQ DOMAIN-CONTAINING PROTEIN 1-RELATED"/>
    <property type="match status" value="1"/>
</dbReference>
<evidence type="ECO:0000259" key="4">
    <source>
        <dbReference type="PROSITE" id="PS50011"/>
    </source>
</evidence>